<evidence type="ECO:0000313" key="2">
    <source>
        <dbReference type="EMBL" id="KAI0527704.1"/>
    </source>
</evidence>
<reference evidence="2" key="1">
    <citation type="journal article" date="2022" name="Front. Genet.">
        <title>Chromosome-Scale Assembly of the Dendrobium nobile Genome Provides Insights Into the Molecular Mechanism of the Biosynthesis of the Medicinal Active Ingredient of Dendrobium.</title>
        <authorList>
            <person name="Xu Q."/>
            <person name="Niu S.-C."/>
            <person name="Li K.-L."/>
            <person name="Zheng P.-J."/>
            <person name="Zhang X.-J."/>
            <person name="Jia Y."/>
            <person name="Liu Y."/>
            <person name="Niu Y.-X."/>
            <person name="Yu L.-H."/>
            <person name="Chen D.-F."/>
            <person name="Zhang G.-Q."/>
        </authorList>
    </citation>
    <scope>NUCLEOTIDE SEQUENCE</scope>
    <source>
        <tissue evidence="2">Leaf</tissue>
    </source>
</reference>
<evidence type="ECO:0000256" key="1">
    <source>
        <dbReference type="SAM" id="Phobius"/>
    </source>
</evidence>
<name>A0A8T3C441_DENNO</name>
<dbReference type="Proteomes" id="UP000829196">
    <property type="component" value="Unassembled WGS sequence"/>
</dbReference>
<comment type="caution">
    <text evidence="2">The sequence shown here is derived from an EMBL/GenBank/DDBJ whole genome shotgun (WGS) entry which is preliminary data.</text>
</comment>
<evidence type="ECO:0000313" key="3">
    <source>
        <dbReference type="Proteomes" id="UP000829196"/>
    </source>
</evidence>
<dbReference type="AlphaFoldDB" id="A0A8T3C441"/>
<accession>A0A8T3C441</accession>
<dbReference type="SMR" id="A0A8T3C441"/>
<keyword evidence="1" id="KW-0812">Transmembrane</keyword>
<sequence>MMSIRTIHPSTLMMHPSMGQQCCVCIDDTSIYDAFIIDAFVEFVNFKRTSYVRGEDVDRITSNDERSCKPSLLHEKRWNVNCEETFSQIYIYIYIYIYLGIFFQIGFKILWVLTSRVLLRLDE</sequence>
<keyword evidence="1" id="KW-0472">Membrane</keyword>
<keyword evidence="3" id="KW-1185">Reference proteome</keyword>
<keyword evidence="1" id="KW-1133">Transmembrane helix</keyword>
<proteinExistence type="predicted"/>
<dbReference type="EMBL" id="JAGYWB010000003">
    <property type="protein sequence ID" value="KAI0527704.1"/>
    <property type="molecule type" value="Genomic_DNA"/>
</dbReference>
<protein>
    <submittedName>
        <fullName evidence="2">Uncharacterized protein</fullName>
    </submittedName>
</protein>
<feature type="transmembrane region" description="Helical" evidence="1">
    <location>
        <begin position="89"/>
        <end position="113"/>
    </location>
</feature>
<gene>
    <name evidence="2" type="ORF">KFK09_003309</name>
</gene>
<organism evidence="2 3">
    <name type="scientific">Dendrobium nobile</name>
    <name type="common">Orchid</name>
    <dbReference type="NCBI Taxonomy" id="94219"/>
    <lineage>
        <taxon>Eukaryota</taxon>
        <taxon>Viridiplantae</taxon>
        <taxon>Streptophyta</taxon>
        <taxon>Embryophyta</taxon>
        <taxon>Tracheophyta</taxon>
        <taxon>Spermatophyta</taxon>
        <taxon>Magnoliopsida</taxon>
        <taxon>Liliopsida</taxon>
        <taxon>Asparagales</taxon>
        <taxon>Orchidaceae</taxon>
        <taxon>Epidendroideae</taxon>
        <taxon>Malaxideae</taxon>
        <taxon>Dendrobiinae</taxon>
        <taxon>Dendrobium</taxon>
    </lineage>
</organism>